<dbReference type="InterPro" id="IPR000620">
    <property type="entry name" value="EamA_dom"/>
</dbReference>
<proteinExistence type="predicted"/>
<keyword evidence="1" id="KW-0472">Membrane</keyword>
<feature type="transmembrane region" description="Helical" evidence="1">
    <location>
        <begin position="269"/>
        <end position="287"/>
    </location>
</feature>
<evidence type="ECO:0000259" key="2">
    <source>
        <dbReference type="Pfam" id="PF00892"/>
    </source>
</evidence>
<dbReference type="RefSeq" id="WP_162337216.1">
    <property type="nucleotide sequence ID" value="NZ_JBHSRQ010000008.1"/>
</dbReference>
<protein>
    <recommendedName>
        <fullName evidence="2">EamA domain-containing protein</fullName>
    </recommendedName>
</protein>
<dbReference type="Pfam" id="PF00892">
    <property type="entry name" value="EamA"/>
    <property type="match status" value="1"/>
</dbReference>
<keyword evidence="1" id="KW-0812">Transmembrane</keyword>
<dbReference type="InterPro" id="IPR037185">
    <property type="entry name" value="EmrE-like"/>
</dbReference>
<comment type="caution">
    <text evidence="3">The sequence shown here is derived from an EMBL/GenBank/DDBJ whole genome shotgun (WGS) entry which is preliminary data.</text>
</comment>
<feature type="transmembrane region" description="Helical" evidence="1">
    <location>
        <begin position="6"/>
        <end position="21"/>
    </location>
</feature>
<evidence type="ECO:0000313" key="4">
    <source>
        <dbReference type="Proteomes" id="UP000781710"/>
    </source>
</evidence>
<feature type="transmembrane region" description="Helical" evidence="1">
    <location>
        <begin position="92"/>
        <end position="109"/>
    </location>
</feature>
<evidence type="ECO:0000313" key="3">
    <source>
        <dbReference type="EMBL" id="KAF1725981.1"/>
    </source>
</evidence>
<evidence type="ECO:0000256" key="1">
    <source>
        <dbReference type="SAM" id="Phobius"/>
    </source>
</evidence>
<feature type="domain" description="EamA" evidence="2">
    <location>
        <begin position="3"/>
        <end position="132"/>
    </location>
</feature>
<feature type="transmembrane region" description="Helical" evidence="1">
    <location>
        <begin position="168"/>
        <end position="194"/>
    </location>
</feature>
<keyword evidence="1" id="KW-1133">Transmembrane helix</keyword>
<accession>A0ABQ6ZIY2</accession>
<dbReference type="EMBL" id="PDWW01000006">
    <property type="protein sequence ID" value="KAF1725981.1"/>
    <property type="molecule type" value="Genomic_DNA"/>
</dbReference>
<feature type="transmembrane region" description="Helical" evidence="1">
    <location>
        <begin position="61"/>
        <end position="80"/>
    </location>
</feature>
<feature type="transmembrane region" description="Helical" evidence="1">
    <location>
        <begin position="145"/>
        <end position="162"/>
    </location>
</feature>
<sequence length="288" mass="30079">MPYLLSSVVCSVLVSVLLKLMQRRGIDTAQGIAWNYLAASLLCFALLDPPLASLAAPHAPWPALALLAVLLPGIFLALSASVRAAGIVRTDIAQRMSLVLSLLAAFLWFGERADALRLTGLALGLLAIVLLVLRPRAASAEAEGGWTGWALPLLVLVGYASVDVLLKHIAAAGTPFAASLQVAFIAAFVVMLGVQRVRSARGGPALALPALGYGLLLGALNFGNILFYVKAHRALPDNPAVVFSTMNIGVVVLGTLAGTLLFRERLSRMNLLAIPLAIIAIALIATGL</sequence>
<feature type="transmembrane region" description="Helical" evidence="1">
    <location>
        <begin position="33"/>
        <end position="55"/>
    </location>
</feature>
<feature type="transmembrane region" description="Helical" evidence="1">
    <location>
        <begin position="206"/>
        <end position="229"/>
    </location>
</feature>
<feature type="transmembrane region" description="Helical" evidence="1">
    <location>
        <begin position="241"/>
        <end position="262"/>
    </location>
</feature>
<name>A0ABQ6ZIY2_9GAMM</name>
<reference evidence="3 4" key="1">
    <citation type="submission" date="2017-10" db="EMBL/GenBank/DDBJ databases">
        <title>Whole genome sequencing of members of genus Pseudoxanthomonas.</title>
        <authorList>
            <person name="Kumar S."/>
            <person name="Bansal K."/>
            <person name="Kaur A."/>
            <person name="Patil P."/>
            <person name="Sharma S."/>
            <person name="Patil P.B."/>
        </authorList>
    </citation>
    <scope>NUCLEOTIDE SEQUENCE [LARGE SCALE GENOMIC DNA]</scope>
    <source>
        <strain evidence="3 4">DSM 17109</strain>
    </source>
</reference>
<dbReference type="SUPFAM" id="SSF103481">
    <property type="entry name" value="Multidrug resistance efflux transporter EmrE"/>
    <property type="match status" value="2"/>
</dbReference>
<keyword evidence="4" id="KW-1185">Reference proteome</keyword>
<feature type="transmembrane region" description="Helical" evidence="1">
    <location>
        <begin position="115"/>
        <end position="133"/>
    </location>
</feature>
<gene>
    <name evidence="3" type="ORF">CSC78_06780</name>
</gene>
<dbReference type="Proteomes" id="UP000781710">
    <property type="component" value="Unassembled WGS sequence"/>
</dbReference>
<organism evidence="3 4">
    <name type="scientific">Pseudoxanthomonas japonensis</name>
    <dbReference type="NCBI Taxonomy" id="69284"/>
    <lineage>
        <taxon>Bacteria</taxon>
        <taxon>Pseudomonadati</taxon>
        <taxon>Pseudomonadota</taxon>
        <taxon>Gammaproteobacteria</taxon>
        <taxon>Lysobacterales</taxon>
        <taxon>Lysobacteraceae</taxon>
        <taxon>Pseudoxanthomonas</taxon>
    </lineage>
</organism>